<dbReference type="InterPro" id="IPR023614">
    <property type="entry name" value="Porin_dom_sf"/>
</dbReference>
<keyword evidence="10" id="KW-0998">Cell outer membrane</keyword>
<keyword evidence="9" id="KW-0472">Membrane</keyword>
<feature type="signal peptide" evidence="11">
    <location>
        <begin position="1"/>
        <end position="22"/>
    </location>
</feature>
<dbReference type="Gene3D" id="2.40.160.10">
    <property type="entry name" value="Porin"/>
    <property type="match status" value="1"/>
</dbReference>
<evidence type="ECO:0000256" key="4">
    <source>
        <dbReference type="ARBA" id="ARBA00022452"/>
    </source>
</evidence>
<evidence type="ECO:0000313" key="14">
    <source>
        <dbReference type="Proteomes" id="UP000623795"/>
    </source>
</evidence>
<dbReference type="PRINTS" id="PR00184">
    <property type="entry name" value="NEISSPPORIN"/>
</dbReference>
<dbReference type="EMBL" id="WTVN01000022">
    <property type="protein sequence ID" value="NMG44919.1"/>
    <property type="molecule type" value="Genomic_DNA"/>
</dbReference>
<protein>
    <submittedName>
        <fullName evidence="13">Porin</fullName>
    </submittedName>
</protein>
<dbReference type="PRINTS" id="PR00182">
    <property type="entry name" value="ECOLNEIPORIN"/>
</dbReference>
<keyword evidence="8" id="KW-0626">Porin</keyword>
<keyword evidence="14" id="KW-1185">Reference proteome</keyword>
<dbReference type="Pfam" id="PF13609">
    <property type="entry name" value="Porin_4"/>
    <property type="match status" value="1"/>
</dbReference>
<evidence type="ECO:0000256" key="3">
    <source>
        <dbReference type="ARBA" id="ARBA00022448"/>
    </source>
</evidence>
<evidence type="ECO:0000256" key="2">
    <source>
        <dbReference type="ARBA" id="ARBA00011233"/>
    </source>
</evidence>
<proteinExistence type="predicted"/>
<keyword evidence="3" id="KW-0813">Transport</keyword>
<evidence type="ECO:0000256" key="6">
    <source>
        <dbReference type="ARBA" id="ARBA00022729"/>
    </source>
</evidence>
<comment type="subcellular location">
    <subcellularLocation>
        <location evidence="1">Cell outer membrane</location>
        <topology evidence="1">Multi-pass membrane protein</topology>
    </subcellularLocation>
</comment>
<reference evidence="13 14" key="1">
    <citation type="submission" date="2019-12" db="EMBL/GenBank/DDBJ databases">
        <title>Comparative genomics gives insights into the taxonomy of the Azoarcus-Aromatoleum group and reveals separate origins of nif in the plant-associated Azoarcus and non-plant-associated Aromatoleum sub-groups.</title>
        <authorList>
            <person name="Lafos M."/>
            <person name="Maluk M."/>
            <person name="Batista M."/>
            <person name="Junghare M."/>
            <person name="Carmona M."/>
            <person name="Faoro H."/>
            <person name="Cruz L.M."/>
            <person name="Battistoni F."/>
            <person name="De Souza E."/>
            <person name="Pedrosa F."/>
            <person name="Chen W.-M."/>
            <person name="Poole P.S."/>
            <person name="Dixon R.A."/>
            <person name="James E.K."/>
        </authorList>
    </citation>
    <scope>NUCLEOTIDE SEQUENCE [LARGE SCALE GENOMIC DNA]</scope>
    <source>
        <strain evidence="13 14">Td21</strain>
    </source>
</reference>
<dbReference type="InterPro" id="IPR050298">
    <property type="entry name" value="Gram-neg_bact_OMP"/>
</dbReference>
<evidence type="ECO:0000313" key="13">
    <source>
        <dbReference type="EMBL" id="NMG44919.1"/>
    </source>
</evidence>
<keyword evidence="4" id="KW-1134">Transmembrane beta strand</keyword>
<evidence type="ECO:0000256" key="5">
    <source>
        <dbReference type="ARBA" id="ARBA00022692"/>
    </source>
</evidence>
<evidence type="ECO:0000256" key="10">
    <source>
        <dbReference type="ARBA" id="ARBA00023237"/>
    </source>
</evidence>
<dbReference type="PANTHER" id="PTHR34501:SF9">
    <property type="entry name" value="MAJOR OUTER MEMBRANE PROTEIN P.IA"/>
    <property type="match status" value="1"/>
</dbReference>
<dbReference type="InterPro" id="IPR002299">
    <property type="entry name" value="Porin_Neis"/>
</dbReference>
<dbReference type="InterPro" id="IPR033900">
    <property type="entry name" value="Gram_neg_porin_domain"/>
</dbReference>
<gene>
    <name evidence="13" type="ORF">GPA22_14425</name>
</gene>
<feature type="domain" description="Porin" evidence="12">
    <location>
        <begin position="10"/>
        <end position="327"/>
    </location>
</feature>
<name>A0ABX1Q338_9RHOO</name>
<comment type="caution">
    <text evidence="13">The sequence shown here is derived from an EMBL/GenBank/DDBJ whole genome shotgun (WGS) entry which is preliminary data.</text>
</comment>
<dbReference type="SUPFAM" id="SSF56935">
    <property type="entry name" value="Porins"/>
    <property type="match status" value="1"/>
</dbReference>
<evidence type="ECO:0000256" key="8">
    <source>
        <dbReference type="ARBA" id="ARBA00023114"/>
    </source>
</evidence>
<comment type="subunit">
    <text evidence="2">Homotrimer.</text>
</comment>
<sequence>MLNVKTLAIALAAIGVAGAAQAQSNVTIYGRVNTSLEQTKIEGQESVTKLVNNSSRIGFRGNEDLGNGLSALFQVESRFESDSGGGNLASRDTFVGLKSNSLGTVKLGYLTSPLYYATHDYLGMHNHDTGNSSDAFLWVPAFDPENFFIRNSVAYASPTFGGGFTFEAQYSALNEQAVKTATRNDRPAHYSGTLNYDNGPLHVGFGYAQTNRFFNFAQGKSKDSMLALAGVYDFKAVVVGALAEHDRSENGGLQDITGLTGDHSRNYYRVAVMVPVGANEFHVNYGVARDWSDTSDTGAKQLTLAYNYNLSKRTKVYAQWTKIDNDKQKVSTATGGAYDGGGAYSFLSGTGLGLDNTSIGVGLRHNF</sequence>
<evidence type="ECO:0000256" key="7">
    <source>
        <dbReference type="ARBA" id="ARBA00023065"/>
    </source>
</evidence>
<keyword evidence="7" id="KW-0406">Ion transport</keyword>
<evidence type="ECO:0000256" key="1">
    <source>
        <dbReference type="ARBA" id="ARBA00004571"/>
    </source>
</evidence>
<dbReference type="InterPro" id="IPR001702">
    <property type="entry name" value="Porin_Gram-ve"/>
</dbReference>
<keyword evidence="6 11" id="KW-0732">Signal</keyword>
<dbReference type="PANTHER" id="PTHR34501">
    <property type="entry name" value="PROTEIN YDDL-RELATED"/>
    <property type="match status" value="1"/>
</dbReference>
<accession>A0ABX1Q338</accession>
<dbReference type="CDD" id="cd00342">
    <property type="entry name" value="gram_neg_porins"/>
    <property type="match status" value="1"/>
</dbReference>
<evidence type="ECO:0000256" key="11">
    <source>
        <dbReference type="SAM" id="SignalP"/>
    </source>
</evidence>
<evidence type="ECO:0000256" key="9">
    <source>
        <dbReference type="ARBA" id="ARBA00023136"/>
    </source>
</evidence>
<evidence type="ECO:0000259" key="12">
    <source>
        <dbReference type="Pfam" id="PF13609"/>
    </source>
</evidence>
<dbReference type="RefSeq" id="WP_169256768.1">
    <property type="nucleotide sequence ID" value="NZ_WTVN01000022.1"/>
</dbReference>
<feature type="chain" id="PRO_5046325340" evidence="11">
    <location>
        <begin position="23"/>
        <end position="367"/>
    </location>
</feature>
<dbReference type="Proteomes" id="UP000623795">
    <property type="component" value="Unassembled WGS sequence"/>
</dbReference>
<organism evidence="13 14">
    <name type="scientific">Aromatoleum toluvorans</name>
    <dbReference type="NCBI Taxonomy" id="92002"/>
    <lineage>
        <taxon>Bacteria</taxon>
        <taxon>Pseudomonadati</taxon>
        <taxon>Pseudomonadota</taxon>
        <taxon>Betaproteobacteria</taxon>
        <taxon>Rhodocyclales</taxon>
        <taxon>Rhodocyclaceae</taxon>
        <taxon>Aromatoleum</taxon>
    </lineage>
</organism>
<keyword evidence="5" id="KW-0812">Transmembrane</keyword>